<sequence>MARLKASMDVGTTVENAIRFYEEPPRKGLTVETEAGDLRLSPDDWAEAFEAPDPGTPHNEARDQVWEHLLAILWDAYDGDESPDLLRTSLLRNRELVAAFNRAWPLLDAPDLVGDLWSVPAYLRRCAPGLGPDDVRRLQRTDPRAWTVPDLPFLDAARQRLGDPEVSRRRRRQRPSSPRSASAWTGWSTS</sequence>
<keyword evidence="3" id="KW-1185">Reference proteome</keyword>
<name>A0ABZ1AXI0_9ACTN</name>
<evidence type="ECO:0000313" key="2">
    <source>
        <dbReference type="EMBL" id="WRL63279.1"/>
    </source>
</evidence>
<evidence type="ECO:0000313" key="3">
    <source>
        <dbReference type="Proteomes" id="UP001324287"/>
    </source>
</evidence>
<gene>
    <name evidence="2" type="ORF">U6N30_26510</name>
</gene>
<dbReference type="Proteomes" id="UP001324287">
    <property type="component" value="Chromosome"/>
</dbReference>
<organism evidence="2 3">
    <name type="scientific">Blastococcus brunescens</name>
    <dbReference type="NCBI Taxonomy" id="1564165"/>
    <lineage>
        <taxon>Bacteria</taxon>
        <taxon>Bacillati</taxon>
        <taxon>Actinomycetota</taxon>
        <taxon>Actinomycetes</taxon>
        <taxon>Geodermatophilales</taxon>
        <taxon>Geodermatophilaceae</taxon>
        <taxon>Blastococcus</taxon>
    </lineage>
</organism>
<dbReference type="EMBL" id="CP141261">
    <property type="protein sequence ID" value="WRL63279.1"/>
    <property type="molecule type" value="Genomic_DNA"/>
</dbReference>
<feature type="region of interest" description="Disordered" evidence="1">
    <location>
        <begin position="162"/>
        <end position="190"/>
    </location>
</feature>
<dbReference type="RefSeq" id="WP_324274615.1">
    <property type="nucleotide sequence ID" value="NZ_CP141261.1"/>
</dbReference>
<reference evidence="2 3" key="1">
    <citation type="submission" date="2023-12" db="EMBL/GenBank/DDBJ databases">
        <title>Blastococcus brunescens sp. nov., an actonobacterium isolated from sandstone collected in sahara desert.</title>
        <authorList>
            <person name="Gtari M."/>
            <person name="Ghodhbane F."/>
        </authorList>
    </citation>
    <scope>NUCLEOTIDE SEQUENCE [LARGE SCALE GENOMIC DNA]</scope>
    <source>
        <strain evidence="2 3">BMG 8361</strain>
    </source>
</reference>
<proteinExistence type="predicted"/>
<evidence type="ECO:0000256" key="1">
    <source>
        <dbReference type="SAM" id="MobiDB-lite"/>
    </source>
</evidence>
<accession>A0ABZ1AXI0</accession>
<protein>
    <submittedName>
        <fullName evidence="2">Uncharacterized protein</fullName>
    </submittedName>
</protein>